<dbReference type="EMBL" id="CP133612">
    <property type="protein sequence ID" value="WMV08184.1"/>
    <property type="molecule type" value="Genomic_DNA"/>
</dbReference>
<evidence type="ECO:0000313" key="1">
    <source>
        <dbReference type="EMBL" id="WMV08184.1"/>
    </source>
</evidence>
<dbReference type="AlphaFoldDB" id="A0AAF0T7Z6"/>
<sequence>MLTTRDFEEPMQPSFQLGKELEQYDSKKMEIKGQIYHISQRR</sequence>
<reference evidence="1" key="1">
    <citation type="submission" date="2023-08" db="EMBL/GenBank/DDBJ databases">
        <title>A de novo genome assembly of Solanum verrucosum Schlechtendal, a Mexican diploid species geographically isolated from the other diploid A-genome species in potato relatives.</title>
        <authorList>
            <person name="Hosaka K."/>
        </authorList>
    </citation>
    <scope>NUCLEOTIDE SEQUENCE</scope>
    <source>
        <tissue evidence="1">Young leaves</tissue>
    </source>
</reference>
<dbReference type="Proteomes" id="UP001234989">
    <property type="component" value="Chromosome 1"/>
</dbReference>
<accession>A0AAF0T7Z6</accession>
<proteinExistence type="predicted"/>
<organism evidence="1 2">
    <name type="scientific">Solanum verrucosum</name>
    <dbReference type="NCBI Taxonomy" id="315347"/>
    <lineage>
        <taxon>Eukaryota</taxon>
        <taxon>Viridiplantae</taxon>
        <taxon>Streptophyta</taxon>
        <taxon>Embryophyta</taxon>
        <taxon>Tracheophyta</taxon>
        <taxon>Spermatophyta</taxon>
        <taxon>Magnoliopsida</taxon>
        <taxon>eudicotyledons</taxon>
        <taxon>Gunneridae</taxon>
        <taxon>Pentapetalae</taxon>
        <taxon>asterids</taxon>
        <taxon>lamiids</taxon>
        <taxon>Solanales</taxon>
        <taxon>Solanaceae</taxon>
        <taxon>Solanoideae</taxon>
        <taxon>Solaneae</taxon>
        <taxon>Solanum</taxon>
    </lineage>
</organism>
<keyword evidence="2" id="KW-1185">Reference proteome</keyword>
<gene>
    <name evidence="1" type="ORF">MTR67_001569</name>
</gene>
<name>A0AAF0T7Z6_SOLVR</name>
<protein>
    <submittedName>
        <fullName evidence="1">Uncharacterized protein</fullName>
    </submittedName>
</protein>
<evidence type="ECO:0000313" key="2">
    <source>
        <dbReference type="Proteomes" id="UP001234989"/>
    </source>
</evidence>